<name>A0A849AB47_9ACTN</name>
<dbReference type="Gene3D" id="2.60.120.330">
    <property type="entry name" value="B-lactam Antibiotic, Isopenicillin N Synthase, Chain"/>
    <property type="match status" value="1"/>
</dbReference>
<dbReference type="PANTHER" id="PTHR47990">
    <property type="entry name" value="2-OXOGLUTARATE (2OG) AND FE(II)-DEPENDENT OXYGENASE SUPERFAMILY PROTEIN-RELATED"/>
    <property type="match status" value="1"/>
</dbReference>
<dbReference type="PROSITE" id="PS51471">
    <property type="entry name" value="FE2OG_OXY"/>
    <property type="match status" value="1"/>
</dbReference>
<dbReference type="GO" id="GO:0046872">
    <property type="term" value="F:metal ion binding"/>
    <property type="evidence" value="ECO:0007669"/>
    <property type="project" value="UniProtKB-KW"/>
</dbReference>
<evidence type="ECO:0000256" key="3">
    <source>
        <dbReference type="RuleBase" id="RU003682"/>
    </source>
</evidence>
<dbReference type="Proteomes" id="UP000562984">
    <property type="component" value="Unassembled WGS sequence"/>
</dbReference>
<dbReference type="RefSeq" id="WP_171200562.1">
    <property type="nucleotide sequence ID" value="NZ_JABEND010000008.1"/>
</dbReference>
<dbReference type="GO" id="GO:0017000">
    <property type="term" value="P:antibiotic biosynthetic process"/>
    <property type="evidence" value="ECO:0007669"/>
    <property type="project" value="UniProtKB-KW"/>
</dbReference>
<accession>A0A849AB47</accession>
<reference evidence="6 7" key="1">
    <citation type="submission" date="2020-05" db="EMBL/GenBank/DDBJ databases">
        <title>Nakamurella sp. DB0629 isolated from air conditioner.</title>
        <authorList>
            <person name="Kim D.H."/>
            <person name="Kim D.-U."/>
        </authorList>
    </citation>
    <scope>NUCLEOTIDE SEQUENCE [LARGE SCALE GENOMIC DNA]</scope>
    <source>
        <strain evidence="6 7">DB0629</strain>
    </source>
</reference>
<feature type="domain" description="Fe2OG dioxygenase" evidence="5">
    <location>
        <begin position="197"/>
        <end position="326"/>
    </location>
</feature>
<organism evidence="6 7">
    <name type="scientific">Nakamurella aerolata</name>
    <dbReference type="NCBI Taxonomy" id="1656892"/>
    <lineage>
        <taxon>Bacteria</taxon>
        <taxon>Bacillati</taxon>
        <taxon>Actinomycetota</taxon>
        <taxon>Actinomycetes</taxon>
        <taxon>Nakamurellales</taxon>
        <taxon>Nakamurellaceae</taxon>
        <taxon>Nakamurella</taxon>
    </lineage>
</organism>
<feature type="compositionally biased region" description="Low complexity" evidence="4">
    <location>
        <begin position="220"/>
        <end position="238"/>
    </location>
</feature>
<dbReference type="InterPro" id="IPR027443">
    <property type="entry name" value="IPNS-like_sf"/>
</dbReference>
<keyword evidence="3" id="KW-0408">Iron</keyword>
<evidence type="ECO:0000313" key="6">
    <source>
        <dbReference type="EMBL" id="NNG36883.1"/>
    </source>
</evidence>
<dbReference type="PRINTS" id="PR00682">
    <property type="entry name" value="IPNSYNTHASE"/>
</dbReference>
<dbReference type="Pfam" id="PF14226">
    <property type="entry name" value="DIOX_N"/>
    <property type="match status" value="1"/>
</dbReference>
<evidence type="ECO:0000259" key="5">
    <source>
        <dbReference type="PROSITE" id="PS51471"/>
    </source>
</evidence>
<evidence type="ECO:0000256" key="1">
    <source>
        <dbReference type="ARBA" id="ARBA00004792"/>
    </source>
</evidence>
<proteinExistence type="inferred from homology"/>
<dbReference type="InterPro" id="IPR044861">
    <property type="entry name" value="IPNS-like_FE2OG_OXY"/>
</dbReference>
<dbReference type="SUPFAM" id="SSF51197">
    <property type="entry name" value="Clavaminate synthase-like"/>
    <property type="match status" value="1"/>
</dbReference>
<comment type="pathway">
    <text evidence="1">Antibiotic biosynthesis.</text>
</comment>
<keyword evidence="3" id="KW-0479">Metal-binding</keyword>
<dbReference type="EMBL" id="JABEND010000008">
    <property type="protein sequence ID" value="NNG36883.1"/>
    <property type="molecule type" value="Genomic_DNA"/>
</dbReference>
<dbReference type="InterPro" id="IPR005123">
    <property type="entry name" value="Oxoglu/Fe-dep_dioxygenase_dom"/>
</dbReference>
<feature type="region of interest" description="Disordered" evidence="4">
    <location>
        <begin position="211"/>
        <end position="245"/>
    </location>
</feature>
<evidence type="ECO:0000256" key="4">
    <source>
        <dbReference type="SAM" id="MobiDB-lite"/>
    </source>
</evidence>
<evidence type="ECO:0000313" key="7">
    <source>
        <dbReference type="Proteomes" id="UP000562984"/>
    </source>
</evidence>
<evidence type="ECO:0000256" key="2">
    <source>
        <dbReference type="ARBA" id="ARBA00023194"/>
    </source>
</evidence>
<sequence>MTDQPLHDQARDLERDLEWDSERDLATGGPRLPVLDLRQLGDPAQAERFTDELATATRDWGFFYLTGHGIPDALQHRLIEVSRQFFSLPDSSKQQIDKRYSPQFRGYSRVGEELTRGRRDWREQIDIGPERPVLTGAELPEWTVLQGPNQWPAQPAQFRAVIEQWQQHTERVARTLLASWLQALGQPPGALDSAFTEPDVLLKVVRYPGNPARPGRPAEHGAAADPANAADPASGAAEAVDRSQGVGAHKDSGWLTLLFVEPGKGGLQVRHGDAWVDAPPLPGSLIVNIGELLEWATAGYLRATVHRVVSEPGTGDRISVPYFFNPAYGAEIPQWQLPEPLAAQARGVEDDPDNRIYSNYGLNALKSRLRSHPEVTAKYHAALADRLSAGVS</sequence>
<comment type="caution">
    <text evidence="6">The sequence shown here is derived from an EMBL/GenBank/DDBJ whole genome shotgun (WGS) entry which is preliminary data.</text>
</comment>
<comment type="similarity">
    <text evidence="3">Belongs to the iron/ascorbate-dependent oxidoreductase family.</text>
</comment>
<dbReference type="Pfam" id="PF03171">
    <property type="entry name" value="2OG-FeII_Oxy"/>
    <property type="match status" value="1"/>
</dbReference>
<keyword evidence="2" id="KW-0045">Antibiotic biosynthesis</keyword>
<keyword evidence="7" id="KW-1185">Reference proteome</keyword>
<keyword evidence="3" id="KW-0560">Oxidoreductase</keyword>
<dbReference type="AlphaFoldDB" id="A0A849AB47"/>
<gene>
    <name evidence="6" type="ORF">HKD39_14420</name>
</gene>
<dbReference type="InterPro" id="IPR050231">
    <property type="entry name" value="Iron_ascorbate_oxido_reductase"/>
</dbReference>
<dbReference type="InterPro" id="IPR026992">
    <property type="entry name" value="DIOX_N"/>
</dbReference>
<protein>
    <submittedName>
        <fullName evidence="6">Isopenicillin N synthase family oxygenase</fullName>
    </submittedName>
</protein>
<dbReference type="GO" id="GO:0016491">
    <property type="term" value="F:oxidoreductase activity"/>
    <property type="evidence" value="ECO:0007669"/>
    <property type="project" value="UniProtKB-KW"/>
</dbReference>